<sequence length="131" mass="14428">MSIEYSILALIGAFLTFYLAKHSRFDGIRASAALSIVTYLIFYWLNLDPELYSVVFFGGTFIGMSAPHRFGIYTLASSAIIFSLLFEYLVPILDGYGGALGVSAFLSVCICHLFIILGAPRSKNIAIRRAK</sequence>
<dbReference type="Proteomes" id="UP000065261">
    <property type="component" value="Chromosome I"/>
</dbReference>
<dbReference type="AlphaFoldDB" id="A0A0U2V281"/>
<organism evidence="2">
    <name type="scientific">Pseudoalteromonas translucida KMM 520</name>
    <dbReference type="NCBI Taxonomy" id="1315283"/>
    <lineage>
        <taxon>Bacteria</taxon>
        <taxon>Pseudomonadati</taxon>
        <taxon>Pseudomonadota</taxon>
        <taxon>Gammaproteobacteria</taxon>
        <taxon>Alteromonadales</taxon>
        <taxon>Pseudoalteromonadaceae</taxon>
        <taxon>Pseudoalteromonas</taxon>
    </lineage>
</organism>
<dbReference type="OrthoDB" id="6312795at2"/>
<feature type="transmembrane region" description="Helical" evidence="1">
    <location>
        <begin position="72"/>
        <end position="90"/>
    </location>
</feature>
<accession>A0A0U2V281</accession>
<proteinExistence type="predicted"/>
<dbReference type="PATRIC" id="fig|1315283.4.peg.578"/>
<keyword evidence="1" id="KW-0472">Membrane</keyword>
<dbReference type="EMBL" id="CP011034">
    <property type="protein sequence ID" value="ALS31980.1"/>
    <property type="molecule type" value="Genomic_DNA"/>
</dbReference>
<dbReference type="KEGG" id="ptn:PTRA_a0645"/>
<dbReference type="RefSeq" id="WP_058372623.1">
    <property type="nucleotide sequence ID" value="NZ_CP011034.1"/>
</dbReference>
<evidence type="ECO:0000256" key="1">
    <source>
        <dbReference type="SAM" id="Phobius"/>
    </source>
</evidence>
<evidence type="ECO:0000313" key="3">
    <source>
        <dbReference type="Proteomes" id="UP000065261"/>
    </source>
</evidence>
<keyword evidence="1" id="KW-0812">Transmembrane</keyword>
<protein>
    <submittedName>
        <fullName evidence="2">Uncharacterized protein</fullName>
    </submittedName>
</protein>
<feature type="transmembrane region" description="Helical" evidence="1">
    <location>
        <begin position="6"/>
        <end position="21"/>
    </location>
</feature>
<reference evidence="2 3" key="1">
    <citation type="submission" date="2015-03" db="EMBL/GenBank/DDBJ databases">
        <authorList>
            <person name="Murphy D."/>
        </authorList>
    </citation>
    <scope>NUCLEOTIDE SEQUENCE [LARGE SCALE GENOMIC DNA]</scope>
    <source>
        <strain evidence="2 3">KMM 520</strain>
    </source>
</reference>
<name>A0A0U2V281_9GAMM</name>
<evidence type="ECO:0000313" key="2">
    <source>
        <dbReference type="EMBL" id="ALS31980.1"/>
    </source>
</evidence>
<keyword evidence="1" id="KW-1133">Transmembrane helix</keyword>
<gene>
    <name evidence="2" type="ORF">PTRA_a0645</name>
</gene>
<feature type="transmembrane region" description="Helical" evidence="1">
    <location>
        <begin position="96"/>
        <end position="119"/>
    </location>
</feature>